<evidence type="ECO:0000313" key="2">
    <source>
        <dbReference type="EMBL" id="KON90553.1"/>
    </source>
</evidence>
<dbReference type="EMBL" id="LGUE01000003">
    <property type="protein sequence ID" value="KON90553.1"/>
    <property type="molecule type" value="Genomic_DNA"/>
</dbReference>
<dbReference type="Gene3D" id="2.20.25.110">
    <property type="entry name" value="S-adenosyl-L-methionine-dependent methyltransferases"/>
    <property type="match status" value="1"/>
</dbReference>
<dbReference type="InterPro" id="IPR050723">
    <property type="entry name" value="CFA/CMAS"/>
</dbReference>
<dbReference type="InterPro" id="IPR029063">
    <property type="entry name" value="SAM-dependent_MTases_sf"/>
</dbReference>
<dbReference type="Pfam" id="PF13649">
    <property type="entry name" value="Methyltransf_25"/>
    <property type="match status" value="1"/>
</dbReference>
<evidence type="ECO:0000313" key="3">
    <source>
        <dbReference type="Proteomes" id="UP000037405"/>
    </source>
</evidence>
<dbReference type="PATRIC" id="fig|189381.12.peg.3758"/>
<gene>
    <name evidence="2" type="ORF">AF331_09255</name>
</gene>
<dbReference type="OrthoDB" id="9804312at2"/>
<comment type="caution">
    <text evidence="2">The sequence shown here is derived from an EMBL/GenBank/DDBJ whole genome shotgun (WGS) entry which is preliminary data.</text>
</comment>
<dbReference type="CDD" id="cd02440">
    <property type="entry name" value="AdoMet_MTases"/>
    <property type="match status" value="1"/>
</dbReference>
<organism evidence="2 3">
    <name type="scientific">Rossellomorea marisflavi</name>
    <dbReference type="NCBI Taxonomy" id="189381"/>
    <lineage>
        <taxon>Bacteria</taxon>
        <taxon>Bacillati</taxon>
        <taxon>Bacillota</taxon>
        <taxon>Bacilli</taxon>
        <taxon>Bacillales</taxon>
        <taxon>Bacillaceae</taxon>
        <taxon>Rossellomorea</taxon>
    </lineage>
</organism>
<dbReference type="STRING" id="189381.GCA_900166615_00573"/>
<reference evidence="3" key="1">
    <citation type="submission" date="2015-07" db="EMBL/GenBank/DDBJ databases">
        <title>Fjat-14235 jcm11544.</title>
        <authorList>
            <person name="Liu B."/>
            <person name="Wang J."/>
            <person name="Zhu Y."/>
            <person name="Liu G."/>
            <person name="Chen Q."/>
            <person name="Chen Z."/>
            <person name="Lan J."/>
            <person name="Che J."/>
            <person name="Ge C."/>
            <person name="Shi H."/>
            <person name="Pan Z."/>
            <person name="Liu X."/>
        </authorList>
    </citation>
    <scope>NUCLEOTIDE SEQUENCE [LARGE SCALE GENOMIC DNA]</scope>
    <source>
        <strain evidence="3">JCM 11544</strain>
    </source>
</reference>
<dbReference type="SUPFAM" id="SSF53335">
    <property type="entry name" value="S-adenosyl-L-methionine-dependent methyltransferases"/>
    <property type="match status" value="1"/>
</dbReference>
<dbReference type="AlphaFoldDB" id="A0A0M0GLB2"/>
<proteinExistence type="predicted"/>
<dbReference type="PANTHER" id="PTHR43667:SF2">
    <property type="entry name" value="FATTY ACID C-METHYL TRANSFERASE"/>
    <property type="match status" value="1"/>
</dbReference>
<keyword evidence="3" id="KW-1185">Reference proteome</keyword>
<sequence length="243" mass="28027">MDYYGELCTKVYESGKSIAEGEELAFYLSHVTEGMKVLEPMCGNGRMLIPFMQRGINIEGFDISDEMLKVCVVKGNERGMEPRVFHQDMRHFNRQDNYDLIMIPFGSFSLLPEEIVPLCLRNLKESLRQGGKLLITAIIQQAADDCPEWKETNRLQDGKNTIIEYKRMTYDKDSRVLNSKLKYHLIHEGEVLKEELMDFPMRMYGVEECKDLLHKSGFVNVTVHEVLDGYGKGNPFHVFEGTI</sequence>
<dbReference type="Proteomes" id="UP000037405">
    <property type="component" value="Unassembled WGS sequence"/>
</dbReference>
<feature type="domain" description="Methyltransferase" evidence="1">
    <location>
        <begin position="37"/>
        <end position="131"/>
    </location>
</feature>
<dbReference type="PANTHER" id="PTHR43667">
    <property type="entry name" value="CYCLOPROPANE-FATTY-ACYL-PHOSPHOLIPID SYNTHASE"/>
    <property type="match status" value="1"/>
</dbReference>
<dbReference type="Gene3D" id="3.40.50.150">
    <property type="entry name" value="Vaccinia Virus protein VP39"/>
    <property type="match status" value="1"/>
</dbReference>
<accession>A0A0M0GLB2</accession>
<evidence type="ECO:0000259" key="1">
    <source>
        <dbReference type="Pfam" id="PF13649"/>
    </source>
</evidence>
<protein>
    <recommendedName>
        <fullName evidence="1">Methyltransferase domain-containing protein</fullName>
    </recommendedName>
</protein>
<dbReference type="RefSeq" id="WP_053427870.1">
    <property type="nucleotide sequence ID" value="NZ_LGUE01000003.1"/>
</dbReference>
<dbReference type="InterPro" id="IPR041698">
    <property type="entry name" value="Methyltransf_25"/>
</dbReference>
<name>A0A0M0GLB2_9BACI</name>